<evidence type="ECO:0000259" key="12">
    <source>
        <dbReference type="PROSITE" id="PS51177"/>
    </source>
</evidence>
<proteinExistence type="predicted"/>
<organism evidence="13 14">
    <name type="scientific">Microvirga makkahensis</name>
    <dbReference type="NCBI Taxonomy" id="1128670"/>
    <lineage>
        <taxon>Bacteria</taxon>
        <taxon>Pseudomonadati</taxon>
        <taxon>Pseudomonadota</taxon>
        <taxon>Alphaproteobacteria</taxon>
        <taxon>Hyphomicrobiales</taxon>
        <taxon>Methylobacteriaceae</taxon>
        <taxon>Microvirga</taxon>
    </lineage>
</organism>
<dbReference type="PIRSF" id="PIRSF000498">
    <property type="entry name" value="Riboflavin_syn_A"/>
    <property type="match status" value="1"/>
</dbReference>
<dbReference type="Pfam" id="PF00677">
    <property type="entry name" value="Lum_binding"/>
    <property type="match status" value="2"/>
</dbReference>
<dbReference type="CDD" id="cd00402">
    <property type="entry name" value="Riboflavin_synthase_like"/>
    <property type="match status" value="1"/>
</dbReference>
<reference evidence="13 14" key="1">
    <citation type="submission" date="2019-12" db="EMBL/GenBank/DDBJ databases">
        <authorList>
            <person name="Yuan C.-G."/>
        </authorList>
    </citation>
    <scope>NUCLEOTIDE SEQUENCE [LARGE SCALE GENOMIC DNA]</scope>
    <source>
        <strain evidence="13 14">KCTC 23863</strain>
    </source>
</reference>
<keyword evidence="9" id="KW-0677">Repeat</keyword>
<comment type="caution">
    <text evidence="13">The sequence shown here is derived from an EMBL/GenBank/DDBJ whole genome shotgun (WGS) entry which is preliminary data.</text>
</comment>
<dbReference type="NCBIfam" id="TIGR00187">
    <property type="entry name" value="ribE"/>
    <property type="match status" value="1"/>
</dbReference>
<dbReference type="InterPro" id="IPR017938">
    <property type="entry name" value="Riboflavin_synthase-like_b-brl"/>
</dbReference>
<dbReference type="PANTHER" id="PTHR21098">
    <property type="entry name" value="RIBOFLAVIN SYNTHASE ALPHA CHAIN"/>
    <property type="match status" value="1"/>
</dbReference>
<feature type="domain" description="Lumazine-binding" evidence="12">
    <location>
        <begin position="1"/>
        <end position="101"/>
    </location>
</feature>
<evidence type="ECO:0000256" key="2">
    <source>
        <dbReference type="ARBA" id="ARBA00002803"/>
    </source>
</evidence>
<feature type="repeat" description="Lumazine-binding" evidence="11">
    <location>
        <begin position="102"/>
        <end position="205"/>
    </location>
</feature>
<evidence type="ECO:0000256" key="10">
    <source>
        <dbReference type="NCBIfam" id="TIGR00187"/>
    </source>
</evidence>
<dbReference type="PANTHER" id="PTHR21098:SF12">
    <property type="entry name" value="RIBOFLAVIN SYNTHASE"/>
    <property type="match status" value="1"/>
</dbReference>
<dbReference type="OrthoDB" id="9788537at2"/>
<keyword evidence="7" id="KW-0686">Riboflavin biosynthesis</keyword>
<name>A0A7X3MQ98_9HYPH</name>
<evidence type="ECO:0000256" key="5">
    <source>
        <dbReference type="ARBA" id="ARBA00012827"/>
    </source>
</evidence>
<accession>A0A7X3MQ98</accession>
<dbReference type="FunFam" id="2.40.30.20:FF:000004">
    <property type="entry name" value="Riboflavin synthase, alpha subunit"/>
    <property type="match status" value="1"/>
</dbReference>
<dbReference type="GO" id="GO:0004746">
    <property type="term" value="F:riboflavin synthase activity"/>
    <property type="evidence" value="ECO:0007669"/>
    <property type="project" value="UniProtKB-UniRule"/>
</dbReference>
<evidence type="ECO:0000256" key="6">
    <source>
        <dbReference type="ARBA" id="ARBA00013950"/>
    </source>
</evidence>
<comment type="pathway">
    <text evidence="3">Cofactor biosynthesis; riboflavin biosynthesis; riboflavin from 2-hydroxy-3-oxobutyl phosphate and 5-amino-6-(D-ribitylamino)uracil: step 2/2.</text>
</comment>
<dbReference type="RefSeq" id="WP_160883607.1">
    <property type="nucleotide sequence ID" value="NZ_WURB01000003.1"/>
</dbReference>
<evidence type="ECO:0000256" key="7">
    <source>
        <dbReference type="ARBA" id="ARBA00022619"/>
    </source>
</evidence>
<evidence type="ECO:0000256" key="3">
    <source>
        <dbReference type="ARBA" id="ARBA00004887"/>
    </source>
</evidence>
<evidence type="ECO:0000256" key="1">
    <source>
        <dbReference type="ARBA" id="ARBA00000968"/>
    </source>
</evidence>
<dbReference type="EC" id="2.5.1.9" evidence="5 10"/>
<dbReference type="NCBIfam" id="NF006767">
    <property type="entry name" value="PRK09289.1"/>
    <property type="match status" value="1"/>
</dbReference>
<dbReference type="InterPro" id="IPR023366">
    <property type="entry name" value="ATP_synth_asu-like_sf"/>
</dbReference>
<dbReference type="InterPro" id="IPR026017">
    <property type="entry name" value="Lumazine-bd_dom"/>
</dbReference>
<reference evidence="13 14" key="2">
    <citation type="submission" date="2020-01" db="EMBL/GenBank/DDBJ databases">
        <title>Microvirga sp. nov., an arsenate reduction bacterium isolated from Tibet hotspring sediments.</title>
        <authorList>
            <person name="Xian W.-D."/>
            <person name="Li W.-J."/>
        </authorList>
    </citation>
    <scope>NUCLEOTIDE SEQUENCE [LARGE SCALE GENOMIC DNA]</scope>
    <source>
        <strain evidence="13 14">KCTC 23863</strain>
    </source>
</reference>
<feature type="domain" description="Lumazine-binding" evidence="12">
    <location>
        <begin position="102"/>
        <end position="205"/>
    </location>
</feature>
<comment type="catalytic activity">
    <reaction evidence="1">
        <text>2 6,7-dimethyl-8-(1-D-ribityl)lumazine + H(+) = 5-amino-6-(D-ribitylamino)uracil + riboflavin</text>
        <dbReference type="Rhea" id="RHEA:20772"/>
        <dbReference type="ChEBI" id="CHEBI:15378"/>
        <dbReference type="ChEBI" id="CHEBI:15934"/>
        <dbReference type="ChEBI" id="CHEBI:57986"/>
        <dbReference type="ChEBI" id="CHEBI:58201"/>
        <dbReference type="EC" id="2.5.1.9"/>
    </reaction>
</comment>
<dbReference type="InterPro" id="IPR001783">
    <property type="entry name" value="Lumazine-bd"/>
</dbReference>
<keyword evidence="8 13" id="KW-0808">Transferase</keyword>
<comment type="function">
    <text evidence="2">Catalyzes the dismutation of two molecules of 6,7-dimethyl-8-ribityllumazine, resulting in the formation of riboflavin and 5-amino-6-(D-ribitylamino)uracil.</text>
</comment>
<evidence type="ECO:0000313" key="14">
    <source>
        <dbReference type="Proteomes" id="UP000436483"/>
    </source>
</evidence>
<protein>
    <recommendedName>
        <fullName evidence="6 10">Riboflavin synthase</fullName>
        <ecNumber evidence="5 10">2.5.1.9</ecNumber>
    </recommendedName>
</protein>
<dbReference type="Proteomes" id="UP000436483">
    <property type="component" value="Unassembled WGS sequence"/>
</dbReference>
<evidence type="ECO:0000256" key="4">
    <source>
        <dbReference type="ARBA" id="ARBA00011233"/>
    </source>
</evidence>
<sequence length="211" mass="22287">MFTGIVTDVGEVVSAEGTQGTLKRLRIHASYDPATIALGASIACGGPCLTVVAFGPREDGCWFDVDAAAETLERTTVGEWKAGTRINLERSLKIGDELGGHIVTGHVDGLATIVAREAITAGDNPWGPTARFVIKAPTDLAPFIAEKGSVCLDGTSLTVNSVDGDVFSVLIIPHTLAVTTWGERREGDRLNLEVDLMARYAARLAEARRAG</sequence>
<comment type="subunit">
    <text evidence="4">Homotrimer.</text>
</comment>
<evidence type="ECO:0000256" key="11">
    <source>
        <dbReference type="PROSITE-ProRule" id="PRU00524"/>
    </source>
</evidence>
<gene>
    <name evidence="13" type="ORF">GR328_05980</name>
</gene>
<keyword evidence="14" id="KW-1185">Reference proteome</keyword>
<dbReference type="SUPFAM" id="SSF63380">
    <property type="entry name" value="Riboflavin synthase domain-like"/>
    <property type="match status" value="2"/>
</dbReference>
<feature type="repeat" description="Lumazine-binding" evidence="11">
    <location>
        <begin position="1"/>
        <end position="101"/>
    </location>
</feature>
<dbReference type="PROSITE" id="PS51177">
    <property type="entry name" value="LUMAZINE_BIND"/>
    <property type="match status" value="2"/>
</dbReference>
<evidence type="ECO:0000256" key="8">
    <source>
        <dbReference type="ARBA" id="ARBA00022679"/>
    </source>
</evidence>
<dbReference type="GO" id="GO:0009231">
    <property type="term" value="P:riboflavin biosynthetic process"/>
    <property type="evidence" value="ECO:0007669"/>
    <property type="project" value="UniProtKB-KW"/>
</dbReference>
<evidence type="ECO:0000256" key="9">
    <source>
        <dbReference type="ARBA" id="ARBA00022737"/>
    </source>
</evidence>
<dbReference type="Gene3D" id="2.40.30.20">
    <property type="match status" value="2"/>
</dbReference>
<dbReference type="AlphaFoldDB" id="A0A7X3MQ98"/>
<dbReference type="FunFam" id="2.40.30.20:FF:000003">
    <property type="entry name" value="Riboflavin synthase, alpha subunit"/>
    <property type="match status" value="1"/>
</dbReference>
<dbReference type="EMBL" id="WURB01000003">
    <property type="protein sequence ID" value="MXQ11005.1"/>
    <property type="molecule type" value="Genomic_DNA"/>
</dbReference>
<evidence type="ECO:0000313" key="13">
    <source>
        <dbReference type="EMBL" id="MXQ11005.1"/>
    </source>
</evidence>